<dbReference type="InterPro" id="IPR011991">
    <property type="entry name" value="ArsR-like_HTH"/>
</dbReference>
<dbReference type="EMBL" id="AP018907">
    <property type="protein sequence ID" value="BBF94111.1"/>
    <property type="molecule type" value="Genomic_DNA"/>
</dbReference>
<dbReference type="RefSeq" id="WP_126401253.1">
    <property type="nucleotide sequence ID" value="NZ_AP018907.1"/>
</dbReference>
<accession>A0A348G3H8</accession>
<dbReference type="SUPFAM" id="SSF46785">
    <property type="entry name" value="Winged helix' DNA-binding domain"/>
    <property type="match status" value="1"/>
</dbReference>
<evidence type="ECO:0000313" key="5">
    <source>
        <dbReference type="EMBL" id="BBF94111.1"/>
    </source>
</evidence>
<keyword evidence="3" id="KW-0804">Transcription</keyword>
<keyword evidence="1" id="KW-0805">Transcription regulation</keyword>
<dbReference type="PRINTS" id="PR00778">
    <property type="entry name" value="HTHARSR"/>
</dbReference>
<dbReference type="Proteomes" id="UP000266934">
    <property type="component" value="Chromosome"/>
</dbReference>
<dbReference type="OrthoDB" id="194599at2"/>
<dbReference type="InterPro" id="IPR036388">
    <property type="entry name" value="WH-like_DNA-bd_sf"/>
</dbReference>
<dbReference type="InterPro" id="IPR001845">
    <property type="entry name" value="HTH_ArsR_DNA-bd_dom"/>
</dbReference>
<evidence type="ECO:0000256" key="3">
    <source>
        <dbReference type="ARBA" id="ARBA00023163"/>
    </source>
</evidence>
<dbReference type="PANTHER" id="PTHR43132">
    <property type="entry name" value="ARSENICAL RESISTANCE OPERON REPRESSOR ARSR-RELATED"/>
    <property type="match status" value="1"/>
</dbReference>
<reference evidence="5 6" key="1">
    <citation type="submission" date="2018-08" db="EMBL/GenBank/DDBJ databases">
        <title>Complete genome sequencing of Blastochloris tepida GI.</title>
        <authorList>
            <person name="Tsukatani Y."/>
            <person name="Mori H."/>
        </authorList>
    </citation>
    <scope>NUCLEOTIDE SEQUENCE [LARGE SCALE GENOMIC DNA]</scope>
    <source>
        <strain evidence="5 6">GI</strain>
    </source>
</reference>
<dbReference type="SMART" id="SM00418">
    <property type="entry name" value="HTH_ARSR"/>
    <property type="match status" value="1"/>
</dbReference>
<dbReference type="CDD" id="cd00090">
    <property type="entry name" value="HTH_ARSR"/>
    <property type="match status" value="1"/>
</dbReference>
<dbReference type="InterPro" id="IPR036390">
    <property type="entry name" value="WH_DNA-bd_sf"/>
</dbReference>
<evidence type="ECO:0000313" key="6">
    <source>
        <dbReference type="Proteomes" id="UP000266934"/>
    </source>
</evidence>
<dbReference type="KEGG" id="blag:BLTE_27960"/>
<dbReference type="Gene3D" id="1.10.10.10">
    <property type="entry name" value="Winged helix-like DNA-binding domain superfamily/Winged helix DNA-binding domain"/>
    <property type="match status" value="1"/>
</dbReference>
<organism evidence="5 6">
    <name type="scientific">Blastochloris tepida</name>
    <dbReference type="NCBI Taxonomy" id="2233851"/>
    <lineage>
        <taxon>Bacteria</taxon>
        <taxon>Pseudomonadati</taxon>
        <taxon>Pseudomonadota</taxon>
        <taxon>Alphaproteobacteria</taxon>
        <taxon>Hyphomicrobiales</taxon>
        <taxon>Blastochloridaceae</taxon>
        <taxon>Blastochloris</taxon>
    </lineage>
</organism>
<evidence type="ECO:0000259" key="4">
    <source>
        <dbReference type="PROSITE" id="PS50987"/>
    </source>
</evidence>
<dbReference type="NCBIfam" id="NF033788">
    <property type="entry name" value="HTH_metalloreg"/>
    <property type="match status" value="1"/>
</dbReference>
<sequence length="120" mass="13180">MTGPVPFRSDTGASEATLDVAELLRHARDASEFLKALAHESRLVILCLLVDGEKSVMELAELLGERQPAVSQQLARLKGEHLVRARRDGKHIYYSLARDEVRAMIVALHAAFCAPSCRGT</sequence>
<name>A0A348G3H8_9HYPH</name>
<dbReference type="Pfam" id="PF01022">
    <property type="entry name" value="HTH_5"/>
    <property type="match status" value="1"/>
</dbReference>
<evidence type="ECO:0000256" key="1">
    <source>
        <dbReference type="ARBA" id="ARBA00023015"/>
    </source>
</evidence>
<dbReference type="PANTHER" id="PTHR43132:SF2">
    <property type="entry name" value="ARSENICAL RESISTANCE OPERON REPRESSOR ARSR-RELATED"/>
    <property type="match status" value="1"/>
</dbReference>
<evidence type="ECO:0000256" key="2">
    <source>
        <dbReference type="ARBA" id="ARBA00023125"/>
    </source>
</evidence>
<dbReference type="GO" id="GO:0003700">
    <property type="term" value="F:DNA-binding transcription factor activity"/>
    <property type="evidence" value="ECO:0007669"/>
    <property type="project" value="InterPro"/>
</dbReference>
<dbReference type="AlphaFoldDB" id="A0A348G3H8"/>
<dbReference type="InterPro" id="IPR051011">
    <property type="entry name" value="Metal_resp_trans_reg"/>
</dbReference>
<dbReference type="GO" id="GO:0003677">
    <property type="term" value="F:DNA binding"/>
    <property type="evidence" value="ECO:0007669"/>
    <property type="project" value="UniProtKB-KW"/>
</dbReference>
<keyword evidence="2" id="KW-0238">DNA-binding</keyword>
<feature type="domain" description="HTH arsR-type" evidence="4">
    <location>
        <begin position="24"/>
        <end position="116"/>
    </location>
</feature>
<protein>
    <submittedName>
        <fullName evidence="5">Transcriptional regulator</fullName>
    </submittedName>
</protein>
<gene>
    <name evidence="5" type="ORF">BLTE_27960</name>
</gene>
<proteinExistence type="predicted"/>
<keyword evidence="6" id="KW-1185">Reference proteome</keyword>
<dbReference type="PROSITE" id="PS50987">
    <property type="entry name" value="HTH_ARSR_2"/>
    <property type="match status" value="1"/>
</dbReference>